<proteinExistence type="predicted"/>
<dbReference type="EMBL" id="CP080598">
    <property type="protein sequence ID" value="QYX30064.1"/>
    <property type="molecule type" value="Genomic_DNA"/>
</dbReference>
<dbReference type="Proteomes" id="UP000826540">
    <property type="component" value="Chromosome"/>
</dbReference>
<gene>
    <name evidence="1" type="ORF">K2F26_13940</name>
</gene>
<dbReference type="RefSeq" id="WP_220608312.1">
    <property type="nucleotide sequence ID" value="NZ_CP080598.1"/>
</dbReference>
<name>A0ABX8WUG7_9CYAN</name>
<evidence type="ECO:0000313" key="2">
    <source>
        <dbReference type="Proteomes" id="UP000826540"/>
    </source>
</evidence>
<evidence type="ECO:0000313" key="1">
    <source>
        <dbReference type="EMBL" id="QYX30064.1"/>
    </source>
</evidence>
<sequence length="193" mass="20762">MSKRFNNLDAALKYLRSPEAAPDAEIPDAPAGTALRKYQDYKAGKVIIQYTRAQDSLPGTLNLVTIKPFGYLPASTVLVRVTLSNRSAGQYSTVGLTEAALGITKIAAENDTSIELAGFKPARCTVRNTTGTSAAPKDSKITGLKYKVKAGATYTFPLGRTTQKASYFEQKSAIIALVETQATRSVSFTPEKF</sequence>
<accession>A0ABX8WUG7</accession>
<keyword evidence="2" id="KW-1185">Reference proteome</keyword>
<reference evidence="1 2" key="1">
    <citation type="journal article" date="2022" name="J. Am. Chem. Soc.">
        <title>Biosynthesis of Guanitoxin Enables Global Environmental Detection in Freshwater Cyanobacteria.</title>
        <authorList>
            <person name="Lima S.T."/>
            <person name="Fallon T.R."/>
            <person name="Cordoza J.L."/>
            <person name="Chekan J.R."/>
            <person name="Delbaje E."/>
            <person name="Hopiavuori A.R."/>
            <person name="Alvarenga D.O."/>
            <person name="Wood S.M."/>
            <person name="Luhavaya H."/>
            <person name="Baumgartner J.T."/>
            <person name="Dorr F.A."/>
            <person name="Etchegaray A."/>
            <person name="Pinto E."/>
            <person name="McKinnie S.M.K."/>
            <person name="Fiore M.F."/>
            <person name="Moore B.S."/>
        </authorList>
    </citation>
    <scope>NUCLEOTIDE SEQUENCE [LARGE SCALE GENOMIC DNA]</scope>
    <source>
        <strain evidence="1 2">ITEP-024</strain>
    </source>
</reference>
<organism evidence="1 2">
    <name type="scientific">Sphaerospermopsis torques-reginae ITEP-024</name>
    <dbReference type="NCBI Taxonomy" id="984208"/>
    <lineage>
        <taxon>Bacteria</taxon>
        <taxon>Bacillati</taxon>
        <taxon>Cyanobacteriota</taxon>
        <taxon>Cyanophyceae</taxon>
        <taxon>Nostocales</taxon>
        <taxon>Aphanizomenonaceae</taxon>
        <taxon>Sphaerospermopsis</taxon>
        <taxon>Sphaerospermopsis torques-reginae</taxon>
    </lineage>
</organism>
<protein>
    <submittedName>
        <fullName evidence="1">Uncharacterized protein</fullName>
    </submittedName>
</protein>